<dbReference type="InterPro" id="IPR003352">
    <property type="entry name" value="PTS_EIIC"/>
</dbReference>
<feature type="domain" description="PTS EIIC type-1" evidence="15">
    <location>
        <begin position="107"/>
        <end position="473"/>
    </location>
</feature>
<dbReference type="InterPro" id="IPR013013">
    <property type="entry name" value="PTS_EIIC_1"/>
</dbReference>
<dbReference type="SUPFAM" id="SSF51261">
    <property type="entry name" value="Duplicated hybrid motif"/>
    <property type="match status" value="1"/>
</dbReference>
<dbReference type="STRING" id="526224.Bmur_0077"/>
<keyword evidence="2" id="KW-0813">Transport</keyword>
<dbReference type="GO" id="GO:0016301">
    <property type="term" value="F:kinase activity"/>
    <property type="evidence" value="ECO:0007669"/>
    <property type="project" value="UniProtKB-KW"/>
</dbReference>
<feature type="transmembrane region" description="Helical" evidence="12">
    <location>
        <begin position="374"/>
        <end position="394"/>
    </location>
</feature>
<evidence type="ECO:0000259" key="13">
    <source>
        <dbReference type="PROSITE" id="PS51093"/>
    </source>
</evidence>
<dbReference type="InterPro" id="IPR011055">
    <property type="entry name" value="Dup_hybrid_motif"/>
</dbReference>
<keyword evidence="8" id="KW-0418">Kinase</keyword>
<evidence type="ECO:0000256" key="3">
    <source>
        <dbReference type="ARBA" id="ARBA00022475"/>
    </source>
</evidence>
<dbReference type="CDD" id="cd00212">
    <property type="entry name" value="PTS_IIB_glc"/>
    <property type="match status" value="1"/>
</dbReference>
<feature type="domain" description="PTS EIIB type-1" evidence="14">
    <location>
        <begin position="5"/>
        <end position="87"/>
    </location>
</feature>
<dbReference type="FunFam" id="3.30.1360.60:FF:000001">
    <property type="entry name" value="PTS system glucose-specific IIBC component PtsG"/>
    <property type="match status" value="1"/>
</dbReference>
<dbReference type="Pfam" id="PF00358">
    <property type="entry name" value="PTS_EIIA_1"/>
    <property type="match status" value="1"/>
</dbReference>
<evidence type="ECO:0000313" key="17">
    <source>
        <dbReference type="Proteomes" id="UP000001915"/>
    </source>
</evidence>
<protein>
    <submittedName>
        <fullName evidence="16">PTS system, trehalose-specific IIBC subunit</fullName>
    </submittedName>
</protein>
<dbReference type="PROSITE" id="PS00371">
    <property type="entry name" value="PTS_EIIA_TYPE_1_HIS"/>
    <property type="match status" value="1"/>
</dbReference>
<dbReference type="PROSITE" id="PS51103">
    <property type="entry name" value="PTS_EIIC_TYPE_1"/>
    <property type="match status" value="1"/>
</dbReference>
<feature type="transmembrane region" description="Helical" evidence="12">
    <location>
        <begin position="112"/>
        <end position="133"/>
    </location>
</feature>
<dbReference type="InterPro" id="IPR018113">
    <property type="entry name" value="PTrfase_EIIB_Cys"/>
</dbReference>
<dbReference type="KEGG" id="brm:Bmur_0077"/>
<keyword evidence="5" id="KW-0808">Transferase</keyword>
<evidence type="ECO:0000259" key="15">
    <source>
        <dbReference type="PROSITE" id="PS51103"/>
    </source>
</evidence>
<dbReference type="InterPro" id="IPR011296">
    <property type="entry name" value="PTS_IIBC_treh"/>
</dbReference>
<organism evidence="16 17">
    <name type="scientific">Brachyspira murdochii (strain ATCC 51284 / DSM 12563 / 56-150)</name>
    <name type="common">Serpulina murdochii</name>
    <dbReference type="NCBI Taxonomy" id="526224"/>
    <lineage>
        <taxon>Bacteria</taxon>
        <taxon>Pseudomonadati</taxon>
        <taxon>Spirochaetota</taxon>
        <taxon>Spirochaetia</taxon>
        <taxon>Brachyspirales</taxon>
        <taxon>Brachyspiraceae</taxon>
        <taxon>Brachyspira</taxon>
    </lineage>
</organism>
<evidence type="ECO:0000256" key="10">
    <source>
        <dbReference type="ARBA" id="ARBA00023136"/>
    </source>
</evidence>
<feature type="transmembrane region" description="Helical" evidence="12">
    <location>
        <begin position="441"/>
        <end position="461"/>
    </location>
</feature>
<dbReference type="EMBL" id="CP001959">
    <property type="protein sequence ID" value="ADG70187.1"/>
    <property type="molecule type" value="Genomic_DNA"/>
</dbReference>
<feature type="domain" description="PTS EIIA type-1" evidence="13">
    <location>
        <begin position="515"/>
        <end position="619"/>
    </location>
</feature>
<dbReference type="Gene3D" id="2.70.70.10">
    <property type="entry name" value="Glucose Permease (Domain IIA)"/>
    <property type="match status" value="1"/>
</dbReference>
<evidence type="ECO:0000259" key="14">
    <source>
        <dbReference type="PROSITE" id="PS51098"/>
    </source>
</evidence>
<keyword evidence="10 12" id="KW-0472">Membrane</keyword>
<sequence length="643" mass="69869">MGKFTEDAALLLKYVGGKENIKAITHCVTRMRFVLIDTKKADVKAIENLKSTKGTFTQSGQFQVIIGNEVSEYYNEFVKISGIEGVSKDAVKESAKGNQTFLQRLMSNIAEIFSPLIPAIICGGFILGFRSIISDIKFFEEGTKSLTQISQFWSGTNDFLWLIGEAIFHFLPVGITWSITKKMGTTQILGIVLGITLVSPQLVNAYLVGTVDPKFYDFGFFKMPMVGYQAQVIPAIMAGFVLVYLEKFWRKVVPEYISMVIIPFASLIPTVIIAHAVVGPIGWKIGESVSYVVYTGLTSKFGVLFAGVFGFFYAPLVITGLHHMSNAIDLQLMSQFGGTMLWPMIALSNIAQGSAVVAMAILQKKNNKAKQINIPAFISCYLGVTEPALFGVNLKYGFPFICALIGSCIAAVISVGSKVMATSIGIGGIPGILSIQPKHMLMFAVAMIFAIAVPLILTLIVGKKKLKAEDLIDNIDNNIETNKNLNTLDNLTTLDDDNFVSPMSGKVYKLSNISDEAFSSGAMGEGFAVELYDGKVTSPCDGEITAAFTTKHAYGIETADGREILIHIGMDTVELKGEGFESFVKAGDKVKKGDIIAKVDLEYVKNHGKSLVSPVVFTDGSKINLLKENAIIKNGEGRIIEIK</sequence>
<dbReference type="eggNOG" id="COG2190">
    <property type="taxonomic scope" value="Bacteria"/>
</dbReference>
<dbReference type="GO" id="GO:0005886">
    <property type="term" value="C:plasma membrane"/>
    <property type="evidence" value="ECO:0007669"/>
    <property type="project" value="UniProtKB-SubCell"/>
</dbReference>
<evidence type="ECO:0000256" key="11">
    <source>
        <dbReference type="PROSITE-ProRule" id="PRU00421"/>
    </source>
</evidence>
<dbReference type="GO" id="GO:0009401">
    <property type="term" value="P:phosphoenolpyruvate-dependent sugar phosphotransferase system"/>
    <property type="evidence" value="ECO:0007669"/>
    <property type="project" value="UniProtKB-KW"/>
</dbReference>
<dbReference type="NCBIfam" id="TIGR00830">
    <property type="entry name" value="PTBA"/>
    <property type="match status" value="1"/>
</dbReference>
<dbReference type="NCBIfam" id="TIGR01992">
    <property type="entry name" value="PTS-IIBC-Tre"/>
    <property type="match status" value="1"/>
</dbReference>
<dbReference type="Pfam" id="PF00367">
    <property type="entry name" value="PTS_EIIB"/>
    <property type="match status" value="1"/>
</dbReference>
<evidence type="ECO:0000313" key="16">
    <source>
        <dbReference type="EMBL" id="ADG70187.1"/>
    </source>
</evidence>
<gene>
    <name evidence="16" type="ordered locus">Bmur_0077</name>
</gene>
<feature type="transmembrane region" description="Helical" evidence="12">
    <location>
        <begin position="228"/>
        <end position="245"/>
    </location>
</feature>
<evidence type="ECO:0000256" key="8">
    <source>
        <dbReference type="ARBA" id="ARBA00022777"/>
    </source>
</evidence>
<dbReference type="GO" id="GO:0090589">
    <property type="term" value="F:protein-phosphocysteine-trehalose phosphotransferase system transporter activity"/>
    <property type="evidence" value="ECO:0007669"/>
    <property type="project" value="TreeGrafter"/>
</dbReference>
<dbReference type="PANTHER" id="PTHR30175">
    <property type="entry name" value="PHOSPHOTRANSFERASE SYSTEM TRANSPORT PROTEIN"/>
    <property type="match status" value="1"/>
</dbReference>
<feature type="transmembrane region" description="Helical" evidence="12">
    <location>
        <begin position="159"/>
        <end position="179"/>
    </location>
</feature>
<keyword evidence="6" id="KW-0598">Phosphotransferase system</keyword>
<keyword evidence="7 12" id="KW-0812">Transmembrane</keyword>
<dbReference type="SUPFAM" id="SSF55604">
    <property type="entry name" value="Glucose permease domain IIB"/>
    <property type="match status" value="1"/>
</dbReference>
<keyword evidence="4" id="KW-0762">Sugar transport</keyword>
<feature type="transmembrane region" description="Helical" evidence="12">
    <location>
        <begin position="257"/>
        <end position="281"/>
    </location>
</feature>
<name>D5U4E2_BRAM5</name>
<feature type="transmembrane region" description="Helical" evidence="12">
    <location>
        <begin position="341"/>
        <end position="362"/>
    </location>
</feature>
<dbReference type="InterPro" id="IPR001996">
    <property type="entry name" value="PTS_IIB_1"/>
</dbReference>
<dbReference type="PROSITE" id="PS51093">
    <property type="entry name" value="PTS_EIIA_TYPE_1"/>
    <property type="match status" value="1"/>
</dbReference>
<evidence type="ECO:0000256" key="9">
    <source>
        <dbReference type="ARBA" id="ARBA00022989"/>
    </source>
</evidence>
<comment type="subcellular location">
    <subcellularLocation>
        <location evidence="1">Cell membrane</location>
        <topology evidence="1">Multi-pass membrane protein</topology>
    </subcellularLocation>
</comment>
<dbReference type="Pfam" id="PF02378">
    <property type="entry name" value="PTS_EIIC"/>
    <property type="match status" value="1"/>
</dbReference>
<evidence type="ECO:0000256" key="6">
    <source>
        <dbReference type="ARBA" id="ARBA00022683"/>
    </source>
</evidence>
<evidence type="ECO:0000256" key="7">
    <source>
        <dbReference type="ARBA" id="ARBA00022692"/>
    </source>
</evidence>
<evidence type="ECO:0000256" key="1">
    <source>
        <dbReference type="ARBA" id="ARBA00004651"/>
    </source>
</evidence>
<dbReference type="InterPro" id="IPR036878">
    <property type="entry name" value="Glu_permease_IIB"/>
</dbReference>
<dbReference type="AlphaFoldDB" id="D5U4E2"/>
<accession>D5U4E2</accession>
<dbReference type="Gene3D" id="3.30.1360.60">
    <property type="entry name" value="Glucose permease domain IIB"/>
    <property type="match status" value="1"/>
</dbReference>
<dbReference type="GO" id="GO:0008982">
    <property type="term" value="F:protein-N(PI)-phosphohistidine-sugar phosphotransferase activity"/>
    <property type="evidence" value="ECO:0007669"/>
    <property type="project" value="InterPro"/>
</dbReference>
<evidence type="ECO:0000256" key="4">
    <source>
        <dbReference type="ARBA" id="ARBA00022597"/>
    </source>
</evidence>
<evidence type="ECO:0000256" key="2">
    <source>
        <dbReference type="ARBA" id="ARBA00022448"/>
    </source>
</evidence>
<dbReference type="GO" id="GO:0015574">
    <property type="term" value="F:trehalose transmembrane transporter activity"/>
    <property type="evidence" value="ECO:0007669"/>
    <property type="project" value="InterPro"/>
</dbReference>
<dbReference type="OrthoDB" id="92465at2"/>
<dbReference type="InterPro" id="IPR050558">
    <property type="entry name" value="PTS_Sugar-Specific_Components"/>
</dbReference>
<keyword evidence="3" id="KW-1003">Cell membrane</keyword>
<dbReference type="NCBIfam" id="TIGR00826">
    <property type="entry name" value="EIIB_glc"/>
    <property type="match status" value="1"/>
</dbReference>
<reference evidence="16 17" key="1">
    <citation type="journal article" date="2010" name="Stand. Genomic Sci.">
        <title>Complete genome sequence of Brachyspira murdochii type strain (56-150).</title>
        <authorList>
            <person name="Pati A."/>
            <person name="Sikorski J."/>
            <person name="Gronow S."/>
            <person name="Munk C."/>
            <person name="Lapidus A."/>
            <person name="Copeland A."/>
            <person name="Glavina Del Tio T."/>
            <person name="Nolan M."/>
            <person name="Lucas S."/>
            <person name="Chen F."/>
            <person name="Tice H."/>
            <person name="Cheng J.F."/>
            <person name="Han C."/>
            <person name="Detter J.C."/>
            <person name="Bruce D."/>
            <person name="Tapia R."/>
            <person name="Goodwin L."/>
            <person name="Pitluck S."/>
            <person name="Liolios K."/>
            <person name="Ivanova N."/>
            <person name="Mavromatis K."/>
            <person name="Mikhailova N."/>
            <person name="Chen A."/>
            <person name="Palaniappan K."/>
            <person name="Land M."/>
            <person name="Hauser L."/>
            <person name="Chang Y.J."/>
            <person name="Jeffries C.D."/>
            <person name="Spring S."/>
            <person name="Rohde M."/>
            <person name="Goker M."/>
            <person name="Bristow J."/>
            <person name="Eisen J.A."/>
            <person name="Markowitz V."/>
            <person name="Hugenholtz P."/>
            <person name="Kyrpides N.C."/>
            <person name="Klenk H.P."/>
        </authorList>
    </citation>
    <scope>NUCLEOTIDE SEQUENCE [LARGE SCALE GENOMIC DNA]</scope>
    <source>
        <strain evidence="17">ATCC 51284 / DSM 12563 / 56-150</strain>
    </source>
</reference>
<dbReference type="eggNOG" id="COG1264">
    <property type="taxonomic scope" value="Bacteria"/>
</dbReference>
<dbReference type="PROSITE" id="PS51098">
    <property type="entry name" value="PTS_EIIB_TYPE_1"/>
    <property type="match status" value="1"/>
</dbReference>
<dbReference type="NCBIfam" id="NF008236">
    <property type="entry name" value="PRK11007.1"/>
    <property type="match status" value="1"/>
</dbReference>
<dbReference type="PROSITE" id="PS01035">
    <property type="entry name" value="PTS_EIIB_TYPE_1_CYS"/>
    <property type="match status" value="1"/>
</dbReference>
<dbReference type="Proteomes" id="UP000001915">
    <property type="component" value="Chromosome"/>
</dbReference>
<evidence type="ECO:0000256" key="12">
    <source>
        <dbReference type="SAM" id="Phobius"/>
    </source>
</evidence>
<dbReference type="PANTHER" id="PTHR30175:SF4">
    <property type="entry name" value="PTS SYSTEM TREHALOSE-SPECIFIC EIIBC COMPONENT"/>
    <property type="match status" value="1"/>
</dbReference>
<proteinExistence type="predicted"/>
<keyword evidence="9 12" id="KW-1133">Transmembrane helix</keyword>
<dbReference type="RefSeq" id="WP_013112618.1">
    <property type="nucleotide sequence ID" value="NC_014150.1"/>
</dbReference>
<feature type="transmembrane region" description="Helical" evidence="12">
    <location>
        <begin position="401"/>
        <end position="421"/>
    </location>
</feature>
<evidence type="ECO:0000256" key="5">
    <source>
        <dbReference type="ARBA" id="ARBA00022679"/>
    </source>
</evidence>
<feature type="transmembrane region" description="Helical" evidence="12">
    <location>
        <begin position="301"/>
        <end position="321"/>
    </location>
</feature>
<dbReference type="FunFam" id="2.70.70.10:FF:000001">
    <property type="entry name" value="PTS system glucose-specific IIA component"/>
    <property type="match status" value="1"/>
</dbReference>
<feature type="active site" description="Phosphocysteine intermediate; for EIIB activity" evidence="11">
    <location>
        <position position="27"/>
    </location>
</feature>
<dbReference type="eggNOG" id="COG1263">
    <property type="taxonomic scope" value="Bacteria"/>
</dbReference>
<dbReference type="HOGENOM" id="CLU_012312_2_1_12"/>
<dbReference type="InterPro" id="IPR001127">
    <property type="entry name" value="PTS_EIIA_1_perm"/>
</dbReference>
<feature type="transmembrane region" description="Helical" evidence="12">
    <location>
        <begin position="188"/>
        <end position="208"/>
    </location>
</feature>